<dbReference type="Proteomes" id="UP000265703">
    <property type="component" value="Unassembled WGS sequence"/>
</dbReference>
<evidence type="ECO:0000313" key="2">
    <source>
        <dbReference type="EMBL" id="RIA84344.1"/>
    </source>
</evidence>
<keyword evidence="1" id="KW-0812">Transmembrane</keyword>
<accession>A0A397SNY5</accession>
<evidence type="ECO:0000313" key="3">
    <source>
        <dbReference type="Proteomes" id="UP000265703"/>
    </source>
</evidence>
<organism evidence="2 3">
    <name type="scientific">Glomus cerebriforme</name>
    <dbReference type="NCBI Taxonomy" id="658196"/>
    <lineage>
        <taxon>Eukaryota</taxon>
        <taxon>Fungi</taxon>
        <taxon>Fungi incertae sedis</taxon>
        <taxon>Mucoromycota</taxon>
        <taxon>Glomeromycotina</taxon>
        <taxon>Glomeromycetes</taxon>
        <taxon>Glomerales</taxon>
        <taxon>Glomeraceae</taxon>
        <taxon>Glomus</taxon>
    </lineage>
</organism>
<name>A0A397SNY5_9GLOM</name>
<dbReference type="AlphaFoldDB" id="A0A397SNY5"/>
<dbReference type="OrthoDB" id="2430857at2759"/>
<gene>
    <name evidence="2" type="ORF">C1645_784283</name>
</gene>
<comment type="caution">
    <text evidence="2">The sequence shown here is derived from an EMBL/GenBank/DDBJ whole genome shotgun (WGS) entry which is preliminary data.</text>
</comment>
<keyword evidence="3" id="KW-1185">Reference proteome</keyword>
<feature type="transmembrane region" description="Helical" evidence="1">
    <location>
        <begin position="138"/>
        <end position="157"/>
    </location>
</feature>
<dbReference type="EMBL" id="QKYT01000499">
    <property type="protein sequence ID" value="RIA84344.1"/>
    <property type="molecule type" value="Genomic_DNA"/>
</dbReference>
<protein>
    <submittedName>
        <fullName evidence="2">Uncharacterized protein</fullName>
    </submittedName>
</protein>
<keyword evidence="1" id="KW-1133">Transmembrane helix</keyword>
<proteinExistence type="predicted"/>
<keyword evidence="1" id="KW-0472">Membrane</keyword>
<reference evidence="2 3" key="1">
    <citation type="submission" date="2018-06" db="EMBL/GenBank/DDBJ databases">
        <title>Comparative genomics reveals the genomic features of Rhizophagus irregularis, R. cerebriforme, R. diaphanum and Gigaspora rosea, and their symbiotic lifestyle signature.</title>
        <authorList>
            <person name="Morin E."/>
            <person name="San Clemente H."/>
            <person name="Chen E.C.H."/>
            <person name="De La Providencia I."/>
            <person name="Hainaut M."/>
            <person name="Kuo A."/>
            <person name="Kohler A."/>
            <person name="Murat C."/>
            <person name="Tang N."/>
            <person name="Roy S."/>
            <person name="Loubradou J."/>
            <person name="Henrissat B."/>
            <person name="Grigoriev I.V."/>
            <person name="Corradi N."/>
            <person name="Roux C."/>
            <person name="Martin F.M."/>
        </authorList>
    </citation>
    <scope>NUCLEOTIDE SEQUENCE [LARGE SCALE GENOMIC DNA]</scope>
    <source>
        <strain evidence="2 3">DAOM 227022</strain>
    </source>
</reference>
<evidence type="ECO:0000256" key="1">
    <source>
        <dbReference type="SAM" id="Phobius"/>
    </source>
</evidence>
<sequence>MIRRSKNHTIERHASERKFLLEQVSLPFKYIEYVFDMVTFNWVEKHMMMTKALQFVEDPDKKTTTYKVDALAIVKKNHREFATIEVSGGPIEQDRPHTLGDTEKTLLEGGEMLQGTLQQYLDASLETAKKLKFYTMQLIGIWFLLYSQSIGISQLIYSLERHFPL</sequence>